<dbReference type="SUPFAM" id="SSF47616">
    <property type="entry name" value="GST C-terminal domain-like"/>
    <property type="match status" value="1"/>
</dbReference>
<evidence type="ECO:0000259" key="1">
    <source>
        <dbReference type="PROSITE" id="PS50404"/>
    </source>
</evidence>
<dbReference type="InterPro" id="IPR010987">
    <property type="entry name" value="Glutathione-S-Trfase_C-like"/>
</dbReference>
<keyword evidence="3" id="KW-0808">Transferase</keyword>
<dbReference type="PANTHER" id="PTHR11571:SF150">
    <property type="entry name" value="GLUTATHIONE S-TRANSFERASE"/>
    <property type="match status" value="1"/>
</dbReference>
<dbReference type="GO" id="GO:0006749">
    <property type="term" value="P:glutathione metabolic process"/>
    <property type="evidence" value="ECO:0007669"/>
    <property type="project" value="TreeGrafter"/>
</dbReference>
<dbReference type="InterPro" id="IPR036249">
    <property type="entry name" value="Thioredoxin-like_sf"/>
</dbReference>
<dbReference type="OrthoDB" id="414243at2759"/>
<gene>
    <name evidence="3" type="ORF">DM01DRAFT_1302104</name>
</gene>
<dbReference type="AlphaFoldDB" id="A0A1X2GNW7"/>
<sequence length="230" mass="26355">MVFENQTTILHYFKITGCTSTLALGENINLMLKDAGIPFEYIRHTDDDWPDMQEKLKSQSIFSLTLPALEVDGILMNKTIPIMRYLARMLGQYGGSSEAEWQYLDALADACSDWREDYRKHYYLDDWQIPEDHFTKVTFPILQSFEQALEALGGPFVLGEKITYVDILIYHNLDDDHALTRLQGMPHLTRLVEALEHRPNLKDYLLQVKQEQALDAIAMAKRAAAAKADA</sequence>
<dbReference type="InterPro" id="IPR050213">
    <property type="entry name" value="GST_superfamily"/>
</dbReference>
<proteinExistence type="predicted"/>
<protein>
    <submittedName>
        <fullName evidence="3">Class gamma glutathione S-transferase</fullName>
    </submittedName>
</protein>
<comment type="caution">
    <text evidence="3">The sequence shown here is derived from an EMBL/GenBank/DDBJ whole genome shotgun (WGS) entry which is preliminary data.</text>
</comment>
<dbReference type="STRING" id="101127.A0A1X2GNW7"/>
<feature type="domain" description="GST C-terminal" evidence="2">
    <location>
        <begin position="97"/>
        <end position="216"/>
    </location>
</feature>
<dbReference type="Gene3D" id="1.20.1050.10">
    <property type="match status" value="1"/>
</dbReference>
<dbReference type="InterPro" id="IPR036282">
    <property type="entry name" value="Glutathione-S-Trfase_C_sf"/>
</dbReference>
<name>A0A1X2GNW7_9FUNG</name>
<dbReference type="InterPro" id="IPR004046">
    <property type="entry name" value="GST_C"/>
</dbReference>
<keyword evidence="4" id="KW-1185">Reference proteome</keyword>
<dbReference type="SUPFAM" id="SSF52833">
    <property type="entry name" value="Thioredoxin-like"/>
    <property type="match status" value="1"/>
</dbReference>
<reference evidence="3 4" key="1">
    <citation type="submission" date="2016-07" db="EMBL/GenBank/DDBJ databases">
        <title>Pervasive Adenine N6-methylation of Active Genes in Fungi.</title>
        <authorList>
            <consortium name="DOE Joint Genome Institute"/>
            <person name="Mondo S.J."/>
            <person name="Dannebaum R.O."/>
            <person name="Kuo R.C."/>
            <person name="Labutti K."/>
            <person name="Haridas S."/>
            <person name="Kuo A."/>
            <person name="Salamov A."/>
            <person name="Ahrendt S.R."/>
            <person name="Lipzen A."/>
            <person name="Sullivan W."/>
            <person name="Andreopoulos W.B."/>
            <person name="Clum A."/>
            <person name="Lindquist E."/>
            <person name="Daum C."/>
            <person name="Ramamoorthy G.K."/>
            <person name="Gryganskyi A."/>
            <person name="Culley D."/>
            <person name="Magnuson J.K."/>
            <person name="James T.Y."/>
            <person name="O'Malley M.A."/>
            <person name="Stajich J.E."/>
            <person name="Spatafora J.W."/>
            <person name="Visel A."/>
            <person name="Grigoriev I.V."/>
        </authorList>
    </citation>
    <scope>NUCLEOTIDE SEQUENCE [LARGE SCALE GENOMIC DNA]</scope>
    <source>
        <strain evidence="3 4">NRRL 3301</strain>
    </source>
</reference>
<dbReference type="PROSITE" id="PS50405">
    <property type="entry name" value="GST_CTER"/>
    <property type="match status" value="1"/>
</dbReference>
<dbReference type="GO" id="GO:0004364">
    <property type="term" value="F:glutathione transferase activity"/>
    <property type="evidence" value="ECO:0007669"/>
    <property type="project" value="TreeGrafter"/>
</dbReference>
<evidence type="ECO:0000313" key="4">
    <source>
        <dbReference type="Proteomes" id="UP000242146"/>
    </source>
</evidence>
<dbReference type="Proteomes" id="UP000242146">
    <property type="component" value="Unassembled WGS sequence"/>
</dbReference>
<accession>A0A1X2GNW7</accession>
<dbReference type="Pfam" id="PF14497">
    <property type="entry name" value="GST_C_3"/>
    <property type="match status" value="1"/>
</dbReference>
<dbReference type="CDD" id="cd03039">
    <property type="entry name" value="GST_N_Sigma_like"/>
    <property type="match status" value="1"/>
</dbReference>
<dbReference type="EMBL" id="MCGT01000007">
    <property type="protein sequence ID" value="ORX58122.1"/>
    <property type="molecule type" value="Genomic_DNA"/>
</dbReference>
<dbReference type="PROSITE" id="PS50404">
    <property type="entry name" value="GST_NTER"/>
    <property type="match status" value="1"/>
</dbReference>
<dbReference type="Gene3D" id="3.40.30.10">
    <property type="entry name" value="Glutaredoxin"/>
    <property type="match status" value="1"/>
</dbReference>
<evidence type="ECO:0000259" key="2">
    <source>
        <dbReference type="PROSITE" id="PS50405"/>
    </source>
</evidence>
<evidence type="ECO:0000313" key="3">
    <source>
        <dbReference type="EMBL" id="ORX58122.1"/>
    </source>
</evidence>
<dbReference type="PANTHER" id="PTHR11571">
    <property type="entry name" value="GLUTATHIONE S-TRANSFERASE"/>
    <property type="match status" value="1"/>
</dbReference>
<dbReference type="InterPro" id="IPR004045">
    <property type="entry name" value="Glutathione_S-Trfase_N"/>
</dbReference>
<feature type="domain" description="GST N-terminal" evidence="1">
    <location>
        <begin position="12"/>
        <end position="94"/>
    </location>
</feature>
<organism evidence="3 4">
    <name type="scientific">Hesseltinella vesiculosa</name>
    <dbReference type="NCBI Taxonomy" id="101127"/>
    <lineage>
        <taxon>Eukaryota</taxon>
        <taxon>Fungi</taxon>
        <taxon>Fungi incertae sedis</taxon>
        <taxon>Mucoromycota</taxon>
        <taxon>Mucoromycotina</taxon>
        <taxon>Mucoromycetes</taxon>
        <taxon>Mucorales</taxon>
        <taxon>Cunninghamellaceae</taxon>
        <taxon>Hesseltinella</taxon>
    </lineage>
</organism>